<accession>A0A5J4V345</accession>
<reference evidence="1 2" key="1">
    <citation type="submission" date="2019-03" db="EMBL/GenBank/DDBJ databases">
        <title>Single cell metagenomics reveals metabolic interactions within the superorganism composed of flagellate Streblomastix strix and complex community of Bacteroidetes bacteria on its surface.</title>
        <authorList>
            <person name="Treitli S.C."/>
            <person name="Kolisko M."/>
            <person name="Husnik F."/>
            <person name="Keeling P."/>
            <person name="Hampl V."/>
        </authorList>
    </citation>
    <scope>NUCLEOTIDE SEQUENCE [LARGE SCALE GENOMIC DNA]</scope>
    <source>
        <strain evidence="1">ST1C</strain>
    </source>
</reference>
<name>A0A5J4V345_9EUKA</name>
<dbReference type="Proteomes" id="UP000324800">
    <property type="component" value="Unassembled WGS sequence"/>
</dbReference>
<evidence type="ECO:0000313" key="2">
    <source>
        <dbReference type="Proteomes" id="UP000324800"/>
    </source>
</evidence>
<protein>
    <submittedName>
        <fullName evidence="1">Uncharacterized protein</fullName>
    </submittedName>
</protein>
<comment type="caution">
    <text evidence="1">The sequence shown here is derived from an EMBL/GenBank/DDBJ whole genome shotgun (WGS) entry which is preliminary data.</text>
</comment>
<gene>
    <name evidence="1" type="ORF">EZS28_027326</name>
</gene>
<dbReference type="AlphaFoldDB" id="A0A5J4V345"/>
<organism evidence="1 2">
    <name type="scientific">Streblomastix strix</name>
    <dbReference type="NCBI Taxonomy" id="222440"/>
    <lineage>
        <taxon>Eukaryota</taxon>
        <taxon>Metamonada</taxon>
        <taxon>Preaxostyla</taxon>
        <taxon>Oxymonadida</taxon>
        <taxon>Streblomastigidae</taxon>
        <taxon>Streblomastix</taxon>
    </lineage>
</organism>
<dbReference type="EMBL" id="SNRW01010015">
    <property type="protein sequence ID" value="KAA6377149.1"/>
    <property type="molecule type" value="Genomic_DNA"/>
</dbReference>
<evidence type="ECO:0000313" key="1">
    <source>
        <dbReference type="EMBL" id="KAA6377149.1"/>
    </source>
</evidence>
<sequence length="78" mass="9017">MQPRPQRGGRAPHIVEFRIVYFGVLHRFIFDVRHVTHFCKNVTAPCQNNNPNQMAQSPTIHSVGLSFIDTVWVRSVLF</sequence>
<proteinExistence type="predicted"/>